<dbReference type="EMBL" id="CAMXCT030000717">
    <property type="protein sequence ID" value="CAL4769770.1"/>
    <property type="molecule type" value="Genomic_DNA"/>
</dbReference>
<evidence type="ECO:0000313" key="3">
    <source>
        <dbReference type="EMBL" id="CAL1135833.1"/>
    </source>
</evidence>
<dbReference type="EMBL" id="CAMXCT010000717">
    <property type="protein sequence ID" value="CAI3982458.1"/>
    <property type="molecule type" value="Genomic_DNA"/>
</dbReference>
<accession>A0A9P1FNC7</accession>
<evidence type="ECO:0000313" key="5">
    <source>
        <dbReference type="Proteomes" id="UP001152797"/>
    </source>
</evidence>
<protein>
    <submittedName>
        <fullName evidence="4">Fructose-bisphosphate aldolase</fullName>
    </submittedName>
</protein>
<sequence length="131" mass="13085">MPSKVAGVALATAGAYAASQAFLAPTAPVTQPSTGRHLRQATETSGAASCAGAGALAVGVAGVAVAANQKRVSRRCQVVRQAVAEKVFTKMPASVKPGVVTGTSAVGWWPLARRVTMGGGLKGVQNDVLCL</sequence>
<gene>
    <name evidence="2" type="ORF">C1SCF055_LOCUS10150</name>
</gene>
<dbReference type="AlphaFoldDB" id="A0A9P1FNC7"/>
<dbReference type="EMBL" id="CAMXCT020000717">
    <property type="protein sequence ID" value="CAL1135833.1"/>
    <property type="molecule type" value="Genomic_DNA"/>
</dbReference>
<organism evidence="2">
    <name type="scientific">Cladocopium goreaui</name>
    <dbReference type="NCBI Taxonomy" id="2562237"/>
    <lineage>
        <taxon>Eukaryota</taxon>
        <taxon>Sar</taxon>
        <taxon>Alveolata</taxon>
        <taxon>Dinophyceae</taxon>
        <taxon>Suessiales</taxon>
        <taxon>Symbiodiniaceae</taxon>
        <taxon>Cladocopium</taxon>
    </lineage>
</organism>
<reference evidence="3" key="2">
    <citation type="submission" date="2024-04" db="EMBL/GenBank/DDBJ databases">
        <authorList>
            <person name="Chen Y."/>
            <person name="Shah S."/>
            <person name="Dougan E. K."/>
            <person name="Thang M."/>
            <person name="Chan C."/>
        </authorList>
    </citation>
    <scope>NUCLEOTIDE SEQUENCE [LARGE SCALE GENOMIC DNA]</scope>
</reference>
<feature type="transmembrane region" description="Helical" evidence="1">
    <location>
        <begin position="45"/>
        <end position="67"/>
    </location>
</feature>
<evidence type="ECO:0000256" key="1">
    <source>
        <dbReference type="SAM" id="Phobius"/>
    </source>
</evidence>
<keyword evidence="1" id="KW-0812">Transmembrane</keyword>
<dbReference type="Proteomes" id="UP001152797">
    <property type="component" value="Unassembled WGS sequence"/>
</dbReference>
<evidence type="ECO:0000313" key="4">
    <source>
        <dbReference type="EMBL" id="CAL4769770.1"/>
    </source>
</evidence>
<proteinExistence type="predicted"/>
<evidence type="ECO:0000313" key="2">
    <source>
        <dbReference type="EMBL" id="CAI3982458.1"/>
    </source>
</evidence>
<reference evidence="2" key="1">
    <citation type="submission" date="2022-10" db="EMBL/GenBank/DDBJ databases">
        <authorList>
            <person name="Chen Y."/>
            <person name="Dougan E. K."/>
            <person name="Chan C."/>
            <person name="Rhodes N."/>
            <person name="Thang M."/>
        </authorList>
    </citation>
    <scope>NUCLEOTIDE SEQUENCE</scope>
</reference>
<keyword evidence="5" id="KW-1185">Reference proteome</keyword>
<keyword evidence="1" id="KW-0472">Membrane</keyword>
<comment type="caution">
    <text evidence="2">The sequence shown here is derived from an EMBL/GenBank/DDBJ whole genome shotgun (WGS) entry which is preliminary data.</text>
</comment>
<name>A0A9P1FNC7_9DINO</name>
<keyword evidence="1" id="KW-1133">Transmembrane helix</keyword>